<dbReference type="SUPFAM" id="SSF109604">
    <property type="entry name" value="HD-domain/PDEase-like"/>
    <property type="match status" value="1"/>
</dbReference>
<accession>A0AAU7UBA0</accession>
<dbReference type="Gene3D" id="1.10.3210.10">
    <property type="entry name" value="Hypothetical protein af1432"/>
    <property type="match status" value="1"/>
</dbReference>
<sequence>MTALPPIPDPASVLAQGQAQLPHSPAGSLGVARQLEALARQHNDDPLLSSALYLAGRALLRMGRAREALSTLLEAVALCSEADLQAQARCWHEAAVAQRRLANDREALEYLGLALQLHREAGDQAGEIDVLDELAAYHTQLEAHAEALSCYRANLQLRRASGDLRGLAQTLLGLGRAQLLLSRTLGGREAARAQQQEALGVLGHALQLGRQLHDPALVLEVQLEQARLQLELGQLDAAEQLARTVQHHCLERGERRAATEALLLLADVLTAGQHPAQALHALLDAQQVLQTLGTPAELARLHLQLSAVYEQLGEFQSALQHHRQYHALDRAVRADQQSVRAQATFARLDVERSRHESELHRARGQTLEQHLAERTLQLEATQIEMTELLASAAEFRDAPLGPHARWVGEASAQVALRLGWSDERAQALNLAARLHDIGKIAIPDRILLKEASLSASEWAVMREHTVLGARLLAASASPLLQLASTVALSHHEQWDGGGYPHGLSGEQIPLPGRIVAVVDTYDALVSERPYKPAWTPGQALQFLRQRSGRHFDPEVVRAFCDLHEEGLLTGLLAAHTVH</sequence>
<dbReference type="SMART" id="SM00471">
    <property type="entry name" value="HDc"/>
    <property type="match status" value="1"/>
</dbReference>
<organism evidence="2">
    <name type="scientific">Deinococcus sonorensis KR-87</name>
    <dbReference type="NCBI Taxonomy" id="694439"/>
    <lineage>
        <taxon>Bacteria</taxon>
        <taxon>Thermotogati</taxon>
        <taxon>Deinococcota</taxon>
        <taxon>Deinococci</taxon>
        <taxon>Deinococcales</taxon>
        <taxon>Deinococcaceae</taxon>
        <taxon>Deinococcus</taxon>
    </lineage>
</organism>
<dbReference type="InterPro" id="IPR052020">
    <property type="entry name" value="Cyclic_di-GMP/3'3'-cGAMP_PDE"/>
</dbReference>
<dbReference type="KEGG" id="dsc:ABOD76_19795"/>
<reference evidence="2" key="1">
    <citation type="submission" date="2024-06" db="EMBL/GenBank/DDBJ databases">
        <title>Draft Genome Sequence of Deinococcus sonorensis Type Strain KR-87, a Biofilm Producing Representative of the Genus Deinococcus.</title>
        <authorList>
            <person name="Boren L.S."/>
            <person name="Grosso R.A."/>
            <person name="Hugenberg-Cox A.N."/>
            <person name="Hill J.T.E."/>
            <person name="Albert C.M."/>
            <person name="Tuohy J.M."/>
        </authorList>
    </citation>
    <scope>NUCLEOTIDE SEQUENCE</scope>
    <source>
        <strain evidence="2">KR-87</strain>
    </source>
</reference>
<gene>
    <name evidence="2" type="ORF">ABOD76_19795</name>
</gene>
<dbReference type="RefSeq" id="WP_350243680.1">
    <property type="nucleotide sequence ID" value="NZ_CP158299.1"/>
</dbReference>
<proteinExistence type="predicted"/>
<dbReference type="PANTHER" id="PTHR45228:SF8">
    <property type="entry name" value="TWO-COMPONENT RESPONSE REGULATOR-RELATED"/>
    <property type="match status" value="1"/>
</dbReference>
<dbReference type="PANTHER" id="PTHR45228">
    <property type="entry name" value="CYCLIC DI-GMP PHOSPHODIESTERASE TM_0186-RELATED"/>
    <property type="match status" value="1"/>
</dbReference>
<dbReference type="Pfam" id="PF13487">
    <property type="entry name" value="HD_5"/>
    <property type="match status" value="1"/>
</dbReference>
<evidence type="ECO:0000259" key="1">
    <source>
        <dbReference type="PROSITE" id="PS51832"/>
    </source>
</evidence>
<dbReference type="InterPro" id="IPR011990">
    <property type="entry name" value="TPR-like_helical_dom_sf"/>
</dbReference>
<dbReference type="AlphaFoldDB" id="A0AAU7UBA0"/>
<dbReference type="EMBL" id="CP158299">
    <property type="protein sequence ID" value="XBV85640.1"/>
    <property type="molecule type" value="Genomic_DNA"/>
</dbReference>
<dbReference type="Gene3D" id="1.25.40.10">
    <property type="entry name" value="Tetratricopeptide repeat domain"/>
    <property type="match status" value="2"/>
</dbReference>
<evidence type="ECO:0000313" key="2">
    <source>
        <dbReference type="EMBL" id="XBV85640.1"/>
    </source>
</evidence>
<dbReference type="CDD" id="cd00077">
    <property type="entry name" value="HDc"/>
    <property type="match status" value="1"/>
</dbReference>
<feature type="domain" description="HD-GYP" evidence="1">
    <location>
        <begin position="378"/>
        <end position="575"/>
    </location>
</feature>
<dbReference type="SMART" id="SM00028">
    <property type="entry name" value="TPR"/>
    <property type="match status" value="5"/>
</dbReference>
<dbReference type="InterPro" id="IPR037522">
    <property type="entry name" value="HD_GYP_dom"/>
</dbReference>
<dbReference type="InterPro" id="IPR019734">
    <property type="entry name" value="TPR_rpt"/>
</dbReference>
<dbReference type="PROSITE" id="PS51832">
    <property type="entry name" value="HD_GYP"/>
    <property type="match status" value="1"/>
</dbReference>
<dbReference type="InterPro" id="IPR003607">
    <property type="entry name" value="HD/PDEase_dom"/>
</dbReference>
<dbReference type="SUPFAM" id="SSF48452">
    <property type="entry name" value="TPR-like"/>
    <property type="match status" value="2"/>
</dbReference>
<name>A0AAU7UBA0_9DEIO</name>
<protein>
    <submittedName>
        <fullName evidence="2">HD domain-containing phosphohydrolase</fullName>
    </submittedName>
</protein>